<feature type="active site" evidence="9">
    <location>
        <position position="243"/>
    </location>
</feature>
<dbReference type="InterPro" id="IPR011010">
    <property type="entry name" value="DNA_brk_join_enz"/>
</dbReference>
<dbReference type="NCBIfam" id="NF001399">
    <property type="entry name" value="PRK00283.1"/>
    <property type="match status" value="1"/>
</dbReference>
<dbReference type="InterPro" id="IPR013762">
    <property type="entry name" value="Integrase-like_cat_sf"/>
</dbReference>
<evidence type="ECO:0000256" key="2">
    <source>
        <dbReference type="ARBA" id="ARBA00022490"/>
    </source>
</evidence>
<keyword evidence="6 9" id="KW-0238">DNA-binding</keyword>
<evidence type="ECO:0000259" key="10">
    <source>
        <dbReference type="PROSITE" id="PS51898"/>
    </source>
</evidence>
<dbReference type="InterPro" id="IPR044068">
    <property type="entry name" value="CB"/>
</dbReference>
<gene>
    <name evidence="9" type="primary">xerC</name>
    <name evidence="12" type="ORF">QGN29_06155</name>
</gene>
<dbReference type="GO" id="GO:0051301">
    <property type="term" value="P:cell division"/>
    <property type="evidence" value="ECO:0007669"/>
    <property type="project" value="UniProtKB-KW"/>
</dbReference>
<evidence type="ECO:0000256" key="8">
    <source>
        <dbReference type="ARBA" id="ARBA00023306"/>
    </source>
</evidence>
<dbReference type="PANTHER" id="PTHR30349:SF90">
    <property type="entry name" value="TYROSINE RECOMBINASE XERD"/>
    <property type="match status" value="1"/>
</dbReference>
<comment type="subcellular location">
    <subcellularLocation>
        <location evidence="1 9">Cytoplasm</location>
    </subcellularLocation>
</comment>
<keyword evidence="7 9" id="KW-0233">DNA recombination</keyword>
<dbReference type="GO" id="GO:0007059">
    <property type="term" value="P:chromosome segregation"/>
    <property type="evidence" value="ECO:0007669"/>
    <property type="project" value="UniProtKB-UniRule"/>
</dbReference>
<evidence type="ECO:0000256" key="1">
    <source>
        <dbReference type="ARBA" id="ARBA00004496"/>
    </source>
</evidence>
<dbReference type="RefSeq" id="WP_310799820.1">
    <property type="nucleotide sequence ID" value="NZ_CP123872.1"/>
</dbReference>
<dbReference type="GO" id="GO:0003677">
    <property type="term" value="F:DNA binding"/>
    <property type="evidence" value="ECO:0007669"/>
    <property type="project" value="UniProtKB-UniRule"/>
</dbReference>
<organism evidence="12 13">
    <name type="scientific">Temperatibacter marinus</name>
    <dbReference type="NCBI Taxonomy" id="1456591"/>
    <lineage>
        <taxon>Bacteria</taxon>
        <taxon>Pseudomonadati</taxon>
        <taxon>Pseudomonadota</taxon>
        <taxon>Alphaproteobacteria</taxon>
        <taxon>Kordiimonadales</taxon>
        <taxon>Temperatibacteraceae</taxon>
        <taxon>Temperatibacter</taxon>
    </lineage>
</organism>
<keyword evidence="13" id="KW-1185">Reference proteome</keyword>
<keyword evidence="2 9" id="KW-0963">Cytoplasm</keyword>
<evidence type="ECO:0000256" key="3">
    <source>
        <dbReference type="ARBA" id="ARBA00022618"/>
    </source>
</evidence>
<dbReference type="EMBL" id="CP123872">
    <property type="protein sequence ID" value="WND03955.1"/>
    <property type="molecule type" value="Genomic_DNA"/>
</dbReference>
<dbReference type="GO" id="GO:0005737">
    <property type="term" value="C:cytoplasm"/>
    <property type="evidence" value="ECO:0007669"/>
    <property type="project" value="UniProtKB-SubCell"/>
</dbReference>
<dbReference type="GO" id="GO:0006313">
    <property type="term" value="P:DNA transposition"/>
    <property type="evidence" value="ECO:0007669"/>
    <property type="project" value="UniProtKB-UniRule"/>
</dbReference>
<comment type="similarity">
    <text evidence="9">Belongs to the 'phage' integrase family. XerC subfamily.</text>
</comment>
<feature type="domain" description="Core-binding (CB)" evidence="11">
    <location>
        <begin position="1"/>
        <end position="83"/>
    </location>
</feature>
<dbReference type="HAMAP" id="MF_01808">
    <property type="entry name" value="Recomb_XerC_XerD"/>
    <property type="match status" value="1"/>
</dbReference>
<keyword evidence="3 9" id="KW-0132">Cell division</keyword>
<protein>
    <recommendedName>
        <fullName evidence="9">Tyrosine recombinase XerC</fullName>
    </recommendedName>
</protein>
<dbReference type="SUPFAM" id="SSF56349">
    <property type="entry name" value="DNA breaking-rejoining enzymes"/>
    <property type="match status" value="1"/>
</dbReference>
<dbReference type="AlphaFoldDB" id="A0AA52EJI8"/>
<dbReference type="GO" id="GO:0009037">
    <property type="term" value="F:tyrosine-based site-specific recombinase activity"/>
    <property type="evidence" value="ECO:0007669"/>
    <property type="project" value="UniProtKB-UniRule"/>
</dbReference>
<sequence length="304" mass="33605">MSDVALIDQFLEMMAAEKGSARNSLLAYQRDLLDLSETVSGSLEHASTSDLKAWLASIQKRGLSNSTAARKLSAVRQFYLFLFRDGLRFDNPAAILESPRIARPLPKVLGEIDVQKILEAAHHQAATGDLKTLRNLALIETLYATGLRIQELVSLPRAIFGPDTVVFTVTGKGNKDRMVPLGGPARKALRTYCLARDASSEKESVYLFPSRGKEGHITRRRVGQMMKDLAIEAGMMPSKVSPHKLRHAFATHLLAHGADLRSVQKLLGHADISTTQIYTHVLDERLKKLVQEKHPLAQKKGAKK</sequence>
<comment type="function">
    <text evidence="9">Site-specific tyrosine recombinase, which acts by catalyzing the cutting and rejoining of the recombining DNA molecules. The XerC-XerD complex is essential to convert dimers of the bacterial chromosome into monomers to permit their segregation at cell division. It also contributes to the segregational stability of plasmids.</text>
</comment>
<evidence type="ECO:0000256" key="7">
    <source>
        <dbReference type="ARBA" id="ARBA00023172"/>
    </source>
</evidence>
<keyword evidence="8 9" id="KW-0131">Cell cycle</keyword>
<dbReference type="PROSITE" id="PS51898">
    <property type="entry name" value="TYR_RECOMBINASE"/>
    <property type="match status" value="1"/>
</dbReference>
<dbReference type="InterPro" id="IPR002104">
    <property type="entry name" value="Integrase_catalytic"/>
</dbReference>
<dbReference type="Proteomes" id="UP001268683">
    <property type="component" value="Chromosome"/>
</dbReference>
<keyword evidence="4 9" id="KW-0159">Chromosome partition</keyword>
<dbReference type="PANTHER" id="PTHR30349">
    <property type="entry name" value="PHAGE INTEGRASE-RELATED"/>
    <property type="match status" value="1"/>
</dbReference>
<proteinExistence type="inferred from homology"/>
<evidence type="ECO:0000313" key="13">
    <source>
        <dbReference type="Proteomes" id="UP001268683"/>
    </source>
</evidence>
<feature type="domain" description="Tyr recombinase" evidence="10">
    <location>
        <begin position="104"/>
        <end position="291"/>
    </location>
</feature>
<evidence type="ECO:0000256" key="4">
    <source>
        <dbReference type="ARBA" id="ARBA00022829"/>
    </source>
</evidence>
<evidence type="ECO:0000313" key="12">
    <source>
        <dbReference type="EMBL" id="WND03955.1"/>
    </source>
</evidence>
<dbReference type="Gene3D" id="1.10.150.130">
    <property type="match status" value="1"/>
</dbReference>
<dbReference type="PROSITE" id="PS51900">
    <property type="entry name" value="CB"/>
    <property type="match status" value="1"/>
</dbReference>
<evidence type="ECO:0000256" key="6">
    <source>
        <dbReference type="ARBA" id="ARBA00023125"/>
    </source>
</evidence>
<feature type="active site" evidence="9">
    <location>
        <position position="269"/>
    </location>
</feature>
<name>A0AA52EJI8_9PROT</name>
<keyword evidence="5 9" id="KW-0229">DNA integration</keyword>
<feature type="active site" evidence="9">
    <location>
        <position position="172"/>
    </location>
</feature>
<dbReference type="Pfam" id="PF02899">
    <property type="entry name" value="Phage_int_SAM_1"/>
    <property type="match status" value="1"/>
</dbReference>
<feature type="active site" evidence="9">
    <location>
        <position position="148"/>
    </location>
</feature>
<comment type="subunit">
    <text evidence="9">Forms a cyclic heterotetrameric complex composed of two molecules of XerC and two molecules of XerD.</text>
</comment>
<dbReference type="InterPro" id="IPR023009">
    <property type="entry name" value="Tyrosine_recombinase_XerC/XerD"/>
</dbReference>
<dbReference type="InterPro" id="IPR004107">
    <property type="entry name" value="Integrase_SAM-like_N"/>
</dbReference>
<reference evidence="12" key="1">
    <citation type="submission" date="2023-04" db="EMBL/GenBank/DDBJ databases">
        <title>Complete genome sequence of Temperatibacter marinus.</title>
        <authorList>
            <person name="Rong J.-C."/>
            <person name="Yi M.-L."/>
            <person name="Zhao Q."/>
        </authorList>
    </citation>
    <scope>NUCLEOTIDE SEQUENCE</scope>
    <source>
        <strain evidence="12">NBRC 110045</strain>
    </source>
</reference>
<feature type="active site" description="O-(3'-phospho-DNA)-tyrosine intermediate" evidence="9">
    <location>
        <position position="278"/>
    </location>
</feature>
<evidence type="ECO:0000256" key="9">
    <source>
        <dbReference type="HAMAP-Rule" id="MF_01808"/>
    </source>
</evidence>
<evidence type="ECO:0000256" key="5">
    <source>
        <dbReference type="ARBA" id="ARBA00022908"/>
    </source>
</evidence>
<feature type="active site" evidence="9">
    <location>
        <position position="246"/>
    </location>
</feature>
<dbReference type="Gene3D" id="1.10.443.10">
    <property type="entry name" value="Intergrase catalytic core"/>
    <property type="match status" value="1"/>
</dbReference>
<dbReference type="Pfam" id="PF00589">
    <property type="entry name" value="Phage_integrase"/>
    <property type="match status" value="1"/>
</dbReference>
<dbReference type="KEGG" id="tmk:QGN29_06155"/>
<dbReference type="InterPro" id="IPR050090">
    <property type="entry name" value="Tyrosine_recombinase_XerCD"/>
</dbReference>
<dbReference type="InterPro" id="IPR010998">
    <property type="entry name" value="Integrase_recombinase_N"/>
</dbReference>
<evidence type="ECO:0000259" key="11">
    <source>
        <dbReference type="PROSITE" id="PS51900"/>
    </source>
</evidence>
<accession>A0AA52EJI8</accession>